<evidence type="ECO:0000313" key="4">
    <source>
        <dbReference type="Proteomes" id="UP000001492"/>
    </source>
</evidence>
<feature type="transmembrane region" description="Helical" evidence="1">
    <location>
        <begin position="205"/>
        <end position="224"/>
    </location>
</feature>
<dbReference type="KEGG" id="aex:Astex_0856"/>
<dbReference type="RefSeq" id="WP_013478373.1">
    <property type="nucleotide sequence ID" value="NC_014816.1"/>
</dbReference>
<sequence>MSVSVTPLAPKPRAGGASLDVLRFLAAGFILLFHFSESAPRPLSDLIPVLRQGWLATDFFLMLSGFILMRAYGPALAQQRFSPVSFVIRRVLRLWPSHIVALLLMLLVVGLATLQGHPPGHPEKYTVWAFWEQLILVHGWGLSDTPGWNVPTWTLSALVVCYAVFSLCAGFVFRWRRSALITALVVVLALALAVAAIIGHPFVDLPFRFGLVRALPLFFIGALMERLTTGLAVSDRVYAVGMTLSGLIVVGLASLPRHTLSDLIILGTLAAALVLSAGISLPETLLTRRLGRSAYALFLIHSVVGGIALGLDGMLVHRFALPEPLHWLSWCMCVAAAIASAFVFEAWVDRPLSRWVTARLTGGVKAEA</sequence>
<feature type="transmembrane region" description="Helical" evidence="1">
    <location>
        <begin position="294"/>
        <end position="315"/>
    </location>
</feature>
<dbReference type="eggNOG" id="COG1835">
    <property type="taxonomic scope" value="Bacteria"/>
</dbReference>
<keyword evidence="3" id="KW-0808">Transferase</keyword>
<dbReference type="AlphaFoldDB" id="E8RKX9"/>
<keyword evidence="1" id="KW-1133">Transmembrane helix</keyword>
<dbReference type="OrthoDB" id="9796461at2"/>
<dbReference type="InterPro" id="IPR002656">
    <property type="entry name" value="Acyl_transf_3_dom"/>
</dbReference>
<gene>
    <name evidence="3" type="ordered locus">Astex_0856</name>
</gene>
<accession>E8RKX9</accession>
<dbReference type="HOGENOM" id="CLU_005679_2_1_5"/>
<feature type="transmembrane region" description="Helical" evidence="1">
    <location>
        <begin position="180"/>
        <end position="199"/>
    </location>
</feature>
<dbReference type="PANTHER" id="PTHR23028:SF134">
    <property type="entry name" value="PUTATIVE (AFU_ORTHOLOGUE AFUA_4G08520)-RELATED"/>
    <property type="match status" value="1"/>
</dbReference>
<evidence type="ECO:0000256" key="1">
    <source>
        <dbReference type="SAM" id="Phobius"/>
    </source>
</evidence>
<reference evidence="4" key="1">
    <citation type="submission" date="2010-12" db="EMBL/GenBank/DDBJ databases">
        <title>Complete sequence of chromosome 1 of Asticcacaulis excentricus CB 48.</title>
        <authorList>
            <consortium name="US DOE Joint Genome Institute"/>
            <person name="Lucas S."/>
            <person name="Copeland A."/>
            <person name="Lapidus A."/>
            <person name="Cheng J.-F."/>
            <person name="Bruce D."/>
            <person name="Goodwin L."/>
            <person name="Pitluck S."/>
            <person name="Teshima H."/>
            <person name="Davenport K."/>
            <person name="Detter J.C."/>
            <person name="Han C."/>
            <person name="Tapia R."/>
            <person name="Land M."/>
            <person name="Hauser L."/>
            <person name="Jeffries C."/>
            <person name="Kyrpides N."/>
            <person name="Ivanova N."/>
            <person name="Ovchinnikova G."/>
            <person name="Brun Y.V."/>
            <person name="Woyke T."/>
        </authorList>
    </citation>
    <scope>NUCLEOTIDE SEQUENCE [LARGE SCALE GENOMIC DNA]</scope>
    <source>
        <strain evidence="4">ATCC 15261 / DSM 4724 / KCTC 12464 / NCIMB 9791 / VKM B-1370 / CB 48</strain>
    </source>
</reference>
<name>E8RKX9_ASTEC</name>
<proteinExistence type="predicted"/>
<feature type="transmembrane region" description="Helical" evidence="1">
    <location>
        <begin position="263"/>
        <end position="282"/>
    </location>
</feature>
<keyword evidence="3" id="KW-0012">Acyltransferase</keyword>
<feature type="transmembrane region" description="Helical" evidence="1">
    <location>
        <begin position="327"/>
        <end position="348"/>
    </location>
</feature>
<organism evidence="3 4">
    <name type="scientific">Asticcacaulis excentricus (strain ATCC 15261 / DSM 4724 / KCTC 12464 / NCIMB 9791 / VKM B-1370 / CB 48)</name>
    <dbReference type="NCBI Taxonomy" id="573065"/>
    <lineage>
        <taxon>Bacteria</taxon>
        <taxon>Pseudomonadati</taxon>
        <taxon>Pseudomonadota</taxon>
        <taxon>Alphaproteobacteria</taxon>
        <taxon>Caulobacterales</taxon>
        <taxon>Caulobacteraceae</taxon>
        <taxon>Asticcacaulis</taxon>
    </lineage>
</organism>
<feature type="transmembrane region" description="Helical" evidence="1">
    <location>
        <begin position="53"/>
        <end position="73"/>
    </location>
</feature>
<keyword evidence="4" id="KW-1185">Reference proteome</keyword>
<feature type="transmembrane region" description="Helical" evidence="1">
    <location>
        <begin position="94"/>
        <end position="114"/>
    </location>
</feature>
<dbReference type="GO" id="GO:0016747">
    <property type="term" value="F:acyltransferase activity, transferring groups other than amino-acyl groups"/>
    <property type="evidence" value="ECO:0007669"/>
    <property type="project" value="InterPro"/>
</dbReference>
<feature type="transmembrane region" description="Helical" evidence="1">
    <location>
        <begin position="236"/>
        <end position="257"/>
    </location>
</feature>
<feature type="transmembrane region" description="Helical" evidence="1">
    <location>
        <begin position="153"/>
        <end position="173"/>
    </location>
</feature>
<feature type="transmembrane region" description="Helical" evidence="1">
    <location>
        <begin position="12"/>
        <end position="33"/>
    </location>
</feature>
<protein>
    <submittedName>
        <fullName evidence="3">Acyltransferase 3</fullName>
    </submittedName>
</protein>
<dbReference type="InterPro" id="IPR050879">
    <property type="entry name" value="Acyltransferase_3"/>
</dbReference>
<dbReference type="EMBL" id="CP002395">
    <property type="protein sequence ID" value="ADU12539.1"/>
    <property type="molecule type" value="Genomic_DNA"/>
</dbReference>
<keyword evidence="1" id="KW-0472">Membrane</keyword>
<dbReference type="Proteomes" id="UP000001492">
    <property type="component" value="Chromosome 1"/>
</dbReference>
<dbReference type="Pfam" id="PF01757">
    <property type="entry name" value="Acyl_transf_3"/>
    <property type="match status" value="1"/>
</dbReference>
<dbReference type="STRING" id="573065.Astex_0856"/>
<dbReference type="PANTHER" id="PTHR23028">
    <property type="entry name" value="ACETYLTRANSFERASE"/>
    <property type="match status" value="1"/>
</dbReference>
<evidence type="ECO:0000259" key="2">
    <source>
        <dbReference type="Pfam" id="PF01757"/>
    </source>
</evidence>
<evidence type="ECO:0000313" key="3">
    <source>
        <dbReference type="EMBL" id="ADU12539.1"/>
    </source>
</evidence>
<feature type="domain" description="Acyltransferase 3" evidence="2">
    <location>
        <begin position="18"/>
        <end position="343"/>
    </location>
</feature>
<keyword evidence="1" id="KW-0812">Transmembrane</keyword>